<keyword evidence="4 11" id="KW-0812">Transmembrane</keyword>
<keyword evidence="8" id="KW-0496">Mitochondrion</keyword>
<dbReference type="PRINTS" id="PR00351">
    <property type="entry name" value="OM20RECEPTOR"/>
</dbReference>
<evidence type="ECO:0000256" key="2">
    <source>
        <dbReference type="ARBA" id="ARBA00005792"/>
    </source>
</evidence>
<evidence type="ECO:0000313" key="12">
    <source>
        <dbReference type="EMBL" id="WVO21405.1"/>
    </source>
</evidence>
<evidence type="ECO:0008006" key="14">
    <source>
        <dbReference type="Google" id="ProtNLM"/>
    </source>
</evidence>
<dbReference type="EMBL" id="CP143809">
    <property type="protein sequence ID" value="WVO21405.1"/>
    <property type="molecule type" value="Genomic_DNA"/>
</dbReference>
<evidence type="ECO:0000256" key="1">
    <source>
        <dbReference type="ARBA" id="ARBA00004572"/>
    </source>
</evidence>
<dbReference type="Gene3D" id="1.20.960.10">
    <property type="entry name" value="Mitochondrial outer membrane translocase complex, subunit Tom20 domain"/>
    <property type="match status" value="1"/>
</dbReference>
<dbReference type="SUPFAM" id="SSF47157">
    <property type="entry name" value="Mitochondrial import receptor subunit Tom20"/>
    <property type="match status" value="1"/>
</dbReference>
<dbReference type="InterPro" id="IPR023392">
    <property type="entry name" value="Tom20_dom_sf"/>
</dbReference>
<keyword evidence="7 11" id="KW-1133">Transmembrane helix</keyword>
<evidence type="ECO:0000256" key="11">
    <source>
        <dbReference type="SAM" id="Phobius"/>
    </source>
</evidence>
<keyword evidence="5" id="KW-1000">Mitochondrion outer membrane</keyword>
<dbReference type="InterPro" id="IPR002056">
    <property type="entry name" value="MAS20"/>
</dbReference>
<dbReference type="RefSeq" id="XP_064720644.1">
    <property type="nucleotide sequence ID" value="XM_064864572.1"/>
</dbReference>
<evidence type="ECO:0000256" key="10">
    <source>
        <dbReference type="SAM" id="MobiDB-lite"/>
    </source>
</evidence>
<keyword evidence="13" id="KW-1185">Reference proteome</keyword>
<gene>
    <name evidence="12" type="ORF">IAS62_002713</name>
</gene>
<keyword evidence="9 11" id="KW-0472">Membrane</keyword>
<evidence type="ECO:0000256" key="7">
    <source>
        <dbReference type="ARBA" id="ARBA00022989"/>
    </source>
</evidence>
<evidence type="ECO:0000256" key="6">
    <source>
        <dbReference type="ARBA" id="ARBA00022927"/>
    </source>
</evidence>
<dbReference type="GeneID" id="89989486"/>
<evidence type="ECO:0000256" key="4">
    <source>
        <dbReference type="ARBA" id="ARBA00022692"/>
    </source>
</evidence>
<organism evidence="12 13">
    <name type="scientific">Cryptococcus decagattii</name>
    <dbReference type="NCBI Taxonomy" id="1859122"/>
    <lineage>
        <taxon>Eukaryota</taxon>
        <taxon>Fungi</taxon>
        <taxon>Dikarya</taxon>
        <taxon>Basidiomycota</taxon>
        <taxon>Agaricomycotina</taxon>
        <taxon>Tremellomycetes</taxon>
        <taxon>Tremellales</taxon>
        <taxon>Cryptococcaceae</taxon>
        <taxon>Cryptococcus</taxon>
        <taxon>Cryptococcus gattii species complex</taxon>
    </lineage>
</organism>
<evidence type="ECO:0000313" key="13">
    <source>
        <dbReference type="Proteomes" id="UP001432216"/>
    </source>
</evidence>
<reference evidence="12 13" key="1">
    <citation type="submission" date="2024-01" db="EMBL/GenBank/DDBJ databases">
        <title>Comparative genomics of Cryptococcus and Kwoniella reveals pathogenesis evolution and contrasting modes of karyotype evolution via chromosome fusion or intercentromeric recombination.</title>
        <authorList>
            <person name="Coelho M.A."/>
            <person name="David-Palma M."/>
            <person name="Shea T."/>
            <person name="Bowers K."/>
            <person name="McGinley-Smith S."/>
            <person name="Mohammad A.W."/>
            <person name="Gnirke A."/>
            <person name="Yurkov A.M."/>
            <person name="Nowrousian M."/>
            <person name="Sun S."/>
            <person name="Cuomo C.A."/>
            <person name="Heitman J."/>
        </authorList>
    </citation>
    <scope>NUCLEOTIDE SEQUENCE [LARGE SCALE GENOMIC DNA]</scope>
    <source>
        <strain evidence="12 13">7685027</strain>
    </source>
</reference>
<feature type="compositionally biased region" description="Low complexity" evidence="10">
    <location>
        <begin position="157"/>
        <end position="179"/>
    </location>
</feature>
<comment type="subcellular location">
    <subcellularLocation>
        <location evidence="1">Mitochondrion outer membrane</location>
        <topology evidence="1">Single-pass membrane protein</topology>
    </subcellularLocation>
</comment>
<evidence type="ECO:0000256" key="3">
    <source>
        <dbReference type="ARBA" id="ARBA00022448"/>
    </source>
</evidence>
<evidence type="ECO:0000256" key="5">
    <source>
        <dbReference type="ARBA" id="ARBA00022787"/>
    </source>
</evidence>
<name>A0ABZ2AY00_9TREE</name>
<comment type="similarity">
    <text evidence="2">Belongs to the Tom20 family.</text>
</comment>
<accession>A0ABZ2AY00</accession>
<evidence type="ECO:0000256" key="9">
    <source>
        <dbReference type="ARBA" id="ARBA00023136"/>
    </source>
</evidence>
<dbReference type="Proteomes" id="UP001432216">
    <property type="component" value="Chromosome 4"/>
</dbReference>
<dbReference type="PANTHER" id="PTHR12430:SF0">
    <property type="entry name" value="TRANSLOCASE OF OUTER MITOCHONDRIAL MEMBRANE 20"/>
    <property type="match status" value="1"/>
</dbReference>
<feature type="compositionally biased region" description="Basic and acidic residues" evidence="10">
    <location>
        <begin position="217"/>
        <end position="227"/>
    </location>
</feature>
<feature type="transmembrane region" description="Helical" evidence="11">
    <location>
        <begin position="12"/>
        <end position="30"/>
    </location>
</feature>
<evidence type="ECO:0000256" key="8">
    <source>
        <dbReference type="ARBA" id="ARBA00023128"/>
    </source>
</evidence>
<dbReference type="PANTHER" id="PTHR12430">
    <property type="entry name" value="MITOCHONDRIAL IMPORT RECEPTOR SUBUNIT TOM20"/>
    <property type="match status" value="1"/>
</dbReference>
<protein>
    <recommendedName>
        <fullName evidence="14">Mitochondrial import receptor subunit TOM20</fullName>
    </recommendedName>
</protein>
<keyword evidence="6" id="KW-0653">Protein transport</keyword>
<proteinExistence type="inferred from homology"/>
<dbReference type="Pfam" id="PF02064">
    <property type="entry name" value="MAS20"/>
    <property type="match status" value="1"/>
</dbReference>
<keyword evidence="3" id="KW-0813">Transport</keyword>
<feature type="region of interest" description="Disordered" evidence="10">
    <location>
        <begin position="157"/>
        <end position="227"/>
    </location>
</feature>
<sequence length="227" mass="24125">MASISPVKVAGTVTAIAVSGFLGYAVYFDYMRRHSPEFRKSLRKQQKKLSAVAEANAKAEKEKNAKALRDGFLRIQTEAIPMTPDQQEGYFAEAANQGEQLIAQGEEHYVEAALHFFRALRVYGNPGELLAVYQRVVPPPVLDMIIQLIALSTSTATGAGAGARPTATGAGAGARPTAASLETPAPAPASVEDLDEEKPAKEDAPSPNSASQGSGAEWEKVNQEAQE</sequence>